<dbReference type="EMBL" id="CP036263">
    <property type="protein sequence ID" value="QDS97437.1"/>
    <property type="molecule type" value="Genomic_DNA"/>
</dbReference>
<dbReference type="OrthoDB" id="9793746at2"/>
<proteinExistence type="predicted"/>
<organism evidence="2 3">
    <name type="scientific">Adhaeretor mobilis</name>
    <dbReference type="NCBI Taxonomy" id="1930276"/>
    <lineage>
        <taxon>Bacteria</taxon>
        <taxon>Pseudomonadati</taxon>
        <taxon>Planctomycetota</taxon>
        <taxon>Planctomycetia</taxon>
        <taxon>Pirellulales</taxon>
        <taxon>Lacipirellulaceae</taxon>
        <taxon>Adhaeretor</taxon>
    </lineage>
</organism>
<evidence type="ECO:0000313" key="3">
    <source>
        <dbReference type="Proteomes" id="UP000319852"/>
    </source>
</evidence>
<feature type="transmembrane region" description="Helical" evidence="1">
    <location>
        <begin position="160"/>
        <end position="187"/>
    </location>
</feature>
<evidence type="ECO:0008006" key="4">
    <source>
        <dbReference type="Google" id="ProtNLM"/>
    </source>
</evidence>
<dbReference type="AlphaFoldDB" id="A0A517MRM7"/>
<evidence type="ECO:0000256" key="1">
    <source>
        <dbReference type="SAM" id="Phobius"/>
    </source>
</evidence>
<dbReference type="PANTHER" id="PTHR37308:SF1">
    <property type="entry name" value="POLYPRENYL-PHOSPHATE TRANSPORTER"/>
    <property type="match status" value="1"/>
</dbReference>
<gene>
    <name evidence="2" type="ORF">HG15A2_06980</name>
</gene>
<feature type="transmembrane region" description="Helical" evidence="1">
    <location>
        <begin position="102"/>
        <end position="118"/>
    </location>
</feature>
<accession>A0A517MRM7</accession>
<feature type="transmembrane region" description="Helical" evidence="1">
    <location>
        <begin position="284"/>
        <end position="305"/>
    </location>
</feature>
<dbReference type="KEGG" id="amob:HG15A2_06980"/>
<reference evidence="2 3" key="1">
    <citation type="submission" date="2019-02" db="EMBL/GenBank/DDBJ databases">
        <title>Deep-cultivation of Planctomycetes and their phenomic and genomic characterization uncovers novel biology.</title>
        <authorList>
            <person name="Wiegand S."/>
            <person name="Jogler M."/>
            <person name="Boedeker C."/>
            <person name="Pinto D."/>
            <person name="Vollmers J."/>
            <person name="Rivas-Marin E."/>
            <person name="Kohn T."/>
            <person name="Peeters S.H."/>
            <person name="Heuer A."/>
            <person name="Rast P."/>
            <person name="Oberbeckmann S."/>
            <person name="Bunk B."/>
            <person name="Jeske O."/>
            <person name="Meyerdierks A."/>
            <person name="Storesund J.E."/>
            <person name="Kallscheuer N."/>
            <person name="Luecker S."/>
            <person name="Lage O.M."/>
            <person name="Pohl T."/>
            <person name="Merkel B.J."/>
            <person name="Hornburger P."/>
            <person name="Mueller R.-W."/>
            <person name="Bruemmer F."/>
            <person name="Labrenz M."/>
            <person name="Spormann A.M."/>
            <person name="Op den Camp H."/>
            <person name="Overmann J."/>
            <person name="Amann R."/>
            <person name="Jetten M.S.M."/>
            <person name="Mascher T."/>
            <person name="Medema M.H."/>
            <person name="Devos D.P."/>
            <person name="Kaster A.-K."/>
            <person name="Ovreas L."/>
            <person name="Rohde M."/>
            <person name="Galperin M.Y."/>
            <person name="Jogler C."/>
        </authorList>
    </citation>
    <scope>NUCLEOTIDE SEQUENCE [LARGE SCALE GENOMIC DNA]</scope>
    <source>
        <strain evidence="2 3">HG15A2</strain>
    </source>
</reference>
<keyword evidence="1" id="KW-1133">Transmembrane helix</keyword>
<keyword evidence="1" id="KW-0812">Transmembrane</keyword>
<dbReference type="InterPro" id="IPR007163">
    <property type="entry name" value="VCA0040-like"/>
</dbReference>
<dbReference type="Pfam" id="PF04018">
    <property type="entry name" value="VCA0040-like"/>
    <property type="match status" value="1"/>
</dbReference>
<keyword evidence="1" id="KW-0472">Membrane</keyword>
<feature type="transmembrane region" description="Helical" evidence="1">
    <location>
        <begin position="73"/>
        <end position="96"/>
    </location>
</feature>
<feature type="transmembrane region" description="Helical" evidence="1">
    <location>
        <begin position="130"/>
        <end position="148"/>
    </location>
</feature>
<dbReference type="RefSeq" id="WP_145057813.1">
    <property type="nucleotide sequence ID" value="NZ_CP036263.1"/>
</dbReference>
<dbReference type="Proteomes" id="UP000319852">
    <property type="component" value="Chromosome"/>
</dbReference>
<name>A0A517MRM7_9BACT</name>
<evidence type="ECO:0000313" key="2">
    <source>
        <dbReference type="EMBL" id="QDS97437.1"/>
    </source>
</evidence>
<sequence>MNHKFTESVAVFVKGLLMGSADIVPGVSGGTVALIVGIYERLVTAISQFDGQLLKMLAGRQWRAAAARIDFRFLATLGAGILTGVAALATLMHYLLEHERSPTLAVFFGLILASALLVGKMVKPANSQRAGLCVALAIAGAAFAYWLVGLQAIQASDNPVYFFLCGMVAICAMILPGISGAFILLILGSYESITKIIKDLTHFEFTVGDLTTLAVFAAGCAVGLIGFSKLLRWLLEHYHDLTMAVLCGFMLGSLRKIWPFQIDKTPDVERLSLKEYEPFMPSSWTAQCTSCLTLAVVAFIAVLAVERLAGGETRDRVS</sequence>
<protein>
    <recommendedName>
        <fullName evidence="4">DUF368 domain-containing protein</fullName>
    </recommendedName>
</protein>
<dbReference type="PANTHER" id="PTHR37308">
    <property type="entry name" value="INTEGRAL MEMBRANE PROTEIN"/>
    <property type="match status" value="1"/>
</dbReference>
<keyword evidence="3" id="KW-1185">Reference proteome</keyword>
<feature type="transmembrane region" description="Helical" evidence="1">
    <location>
        <begin position="207"/>
        <end position="227"/>
    </location>
</feature>